<gene>
    <name evidence="1" type="ORF">LCGC14_2134570</name>
</gene>
<name>A0A0F9GDE6_9ZZZZ</name>
<dbReference type="AlphaFoldDB" id="A0A0F9GDE6"/>
<evidence type="ECO:0000313" key="1">
    <source>
        <dbReference type="EMBL" id="KKL67480.1"/>
    </source>
</evidence>
<accession>A0A0F9GDE6</accession>
<reference evidence="1" key="1">
    <citation type="journal article" date="2015" name="Nature">
        <title>Complex archaea that bridge the gap between prokaryotes and eukaryotes.</title>
        <authorList>
            <person name="Spang A."/>
            <person name="Saw J.H."/>
            <person name="Jorgensen S.L."/>
            <person name="Zaremba-Niedzwiedzka K."/>
            <person name="Martijn J."/>
            <person name="Lind A.E."/>
            <person name="van Eijk R."/>
            <person name="Schleper C."/>
            <person name="Guy L."/>
            <person name="Ettema T.J."/>
        </authorList>
    </citation>
    <scope>NUCLEOTIDE SEQUENCE</scope>
</reference>
<sequence>LVVVHEKMGGVSRSTQKVLYETVYPDKVIWEWDNDYRPRKEFVNPLGFVNAVYLKNESDPNLMHGTTDLEPLEPYFKFYNDVMLHAGSASQLHSTAKLVLRVQDVARFIQNNFDQVEINEKRLRFKGKDVLFFESGAPEIGVTGGAMFEEGADIIQARAPLGDTNTLLEYIFLNIVDTSEVPEWAFGGAIASSKASVTEQSAPLIHKTNRKRGLVENDWAMIGRMALKMLGNLADVTVSWDELAQKDSKAEAEALKVKAEALIALNDAGMVSKKTAVAELRPFLETLLEYSVDEGDDEKTRLDEETEDVDFDLIRELGGDADDDDRTAGLRVIR</sequence>
<comment type="caution">
    <text evidence="1">The sequence shown here is derived from an EMBL/GenBank/DDBJ whole genome shotgun (WGS) entry which is preliminary data.</text>
</comment>
<dbReference type="EMBL" id="LAZR01026845">
    <property type="protein sequence ID" value="KKL67480.1"/>
    <property type="molecule type" value="Genomic_DNA"/>
</dbReference>
<evidence type="ECO:0008006" key="2">
    <source>
        <dbReference type="Google" id="ProtNLM"/>
    </source>
</evidence>
<proteinExistence type="predicted"/>
<feature type="non-terminal residue" evidence="1">
    <location>
        <position position="1"/>
    </location>
</feature>
<organism evidence="1">
    <name type="scientific">marine sediment metagenome</name>
    <dbReference type="NCBI Taxonomy" id="412755"/>
    <lineage>
        <taxon>unclassified sequences</taxon>
        <taxon>metagenomes</taxon>
        <taxon>ecological metagenomes</taxon>
    </lineage>
</organism>
<protein>
    <recommendedName>
        <fullName evidence="2">Portal protein</fullName>
    </recommendedName>
</protein>